<evidence type="ECO:0000313" key="14">
    <source>
        <dbReference type="Proteomes" id="UP000193200"/>
    </source>
</evidence>
<dbReference type="PANTHER" id="PTHR30487">
    <property type="entry name" value="TYPE 4 PREPILIN-LIKE PROTEINS LEADER PEPTIDE-PROCESSING ENZYME"/>
    <property type="match status" value="1"/>
</dbReference>
<dbReference type="PRINTS" id="PR00864">
    <property type="entry name" value="PREPILNPTASE"/>
</dbReference>
<protein>
    <recommendedName>
        <fullName evidence="9">Prepilin leader peptidase/N-methyltransferase</fullName>
        <ecNumber evidence="9">2.1.1.-</ecNumber>
        <ecNumber evidence="9">3.4.23.43</ecNumber>
    </recommendedName>
</protein>
<comment type="function">
    <text evidence="9">Plays an essential role in type IV pili and type II pseudopili formation by proteolytically removing the leader sequence from substrate proteins and subsequently monomethylating the alpha-amino group of the newly exposed N-terminal phenylalanine.</text>
</comment>
<feature type="transmembrane region" description="Helical" evidence="10">
    <location>
        <begin position="15"/>
        <end position="35"/>
    </location>
</feature>
<feature type="transmembrane region" description="Helical" evidence="10">
    <location>
        <begin position="210"/>
        <end position="230"/>
    </location>
</feature>
<dbReference type="GO" id="GO:0006465">
    <property type="term" value="P:signal peptide processing"/>
    <property type="evidence" value="ECO:0007669"/>
    <property type="project" value="TreeGrafter"/>
</dbReference>
<dbReference type="GO" id="GO:0005886">
    <property type="term" value="C:plasma membrane"/>
    <property type="evidence" value="ECO:0007669"/>
    <property type="project" value="UniProtKB-SubCell"/>
</dbReference>
<dbReference type="FunCoup" id="A0A1Y5T9V1">
    <property type="interactions" value="332"/>
</dbReference>
<keyword evidence="3" id="KW-1003">Cell membrane</keyword>
<feature type="transmembrane region" description="Helical" evidence="10">
    <location>
        <begin position="94"/>
        <end position="127"/>
    </location>
</feature>
<evidence type="ECO:0000256" key="5">
    <source>
        <dbReference type="ARBA" id="ARBA00022692"/>
    </source>
</evidence>
<evidence type="ECO:0000256" key="6">
    <source>
        <dbReference type="ARBA" id="ARBA00022989"/>
    </source>
</evidence>
<dbReference type="GO" id="GO:0032259">
    <property type="term" value="P:methylation"/>
    <property type="evidence" value="ECO:0007669"/>
    <property type="project" value="UniProtKB-KW"/>
</dbReference>
<gene>
    <name evidence="13" type="primary">outO</name>
    <name evidence="13" type="ORF">OCH7691_02489</name>
</gene>
<dbReference type="GO" id="GO:0004190">
    <property type="term" value="F:aspartic-type endopeptidase activity"/>
    <property type="evidence" value="ECO:0007669"/>
    <property type="project" value="UniProtKB-EC"/>
</dbReference>
<evidence type="ECO:0000256" key="4">
    <source>
        <dbReference type="ARBA" id="ARBA00022519"/>
    </source>
</evidence>
<dbReference type="EC" id="2.1.1.-" evidence="9"/>
<organism evidence="13 14">
    <name type="scientific">Oceanibacterium hippocampi</name>
    <dbReference type="NCBI Taxonomy" id="745714"/>
    <lineage>
        <taxon>Bacteria</taxon>
        <taxon>Pseudomonadati</taxon>
        <taxon>Pseudomonadota</taxon>
        <taxon>Alphaproteobacteria</taxon>
        <taxon>Sneathiellales</taxon>
        <taxon>Sneathiellaceae</taxon>
        <taxon>Oceanibacterium</taxon>
    </lineage>
</organism>
<dbReference type="InterPro" id="IPR050882">
    <property type="entry name" value="Prepilin_peptidase/N-MTase"/>
</dbReference>
<feature type="transmembrane region" description="Helical" evidence="10">
    <location>
        <begin position="242"/>
        <end position="262"/>
    </location>
</feature>
<keyword evidence="7 10" id="KW-0472">Membrane</keyword>
<dbReference type="Gene3D" id="1.20.120.1220">
    <property type="match status" value="1"/>
</dbReference>
<evidence type="ECO:0000259" key="12">
    <source>
        <dbReference type="Pfam" id="PF06750"/>
    </source>
</evidence>
<evidence type="ECO:0000313" key="13">
    <source>
        <dbReference type="EMBL" id="SLN57161.1"/>
    </source>
</evidence>
<sequence>MMTGDTLARFLGDPVVTAFLIVVSPFVGSFLDLLATRMPTGRNWIAGRSACESCGATLAVRDLVPFAGFALNRGRCRHCGGTIPWRHPATEAAALAVAVVAVLAAGGGVEAWLAALLGWGLLALAAIDLEHGLLPNRLTLPLAVAGLAAAGLTGRPDIVGVLVGAAAGFLVFAVIGVAYRRLRGRDGLGLGDAKLLAAGGAWCGWQALPAIVFVGALATLAAVALLALVGRGRFDMATRIPFGPGLALAIWLVYLLGARIPVSASFG</sequence>
<dbReference type="PANTHER" id="PTHR30487:SF0">
    <property type="entry name" value="PREPILIN LEADER PEPTIDASE_N-METHYLTRANSFERASE-RELATED"/>
    <property type="match status" value="1"/>
</dbReference>
<feature type="transmembrane region" description="Helical" evidence="10">
    <location>
        <begin position="159"/>
        <end position="179"/>
    </location>
</feature>
<proteinExistence type="inferred from homology"/>
<evidence type="ECO:0000256" key="2">
    <source>
        <dbReference type="ARBA" id="ARBA00005801"/>
    </source>
</evidence>
<evidence type="ECO:0000256" key="9">
    <source>
        <dbReference type="RuleBase" id="RU003794"/>
    </source>
</evidence>
<dbReference type="Proteomes" id="UP000193200">
    <property type="component" value="Unassembled WGS sequence"/>
</dbReference>
<evidence type="ECO:0000256" key="3">
    <source>
        <dbReference type="ARBA" id="ARBA00022475"/>
    </source>
</evidence>
<keyword evidence="5 9" id="KW-0812">Transmembrane</keyword>
<keyword evidence="9" id="KW-0645">Protease</keyword>
<keyword evidence="9" id="KW-0808">Transferase</keyword>
<dbReference type="InterPro" id="IPR014032">
    <property type="entry name" value="Peptidase_A24A_bac"/>
</dbReference>
<evidence type="ECO:0000256" key="1">
    <source>
        <dbReference type="ARBA" id="ARBA00004429"/>
    </source>
</evidence>
<reference evidence="13 14" key="1">
    <citation type="submission" date="2017-03" db="EMBL/GenBank/DDBJ databases">
        <authorList>
            <person name="Afonso C.L."/>
            <person name="Miller P.J."/>
            <person name="Scott M.A."/>
            <person name="Spackman E."/>
            <person name="Goraichik I."/>
            <person name="Dimitrov K.M."/>
            <person name="Suarez D.L."/>
            <person name="Swayne D.E."/>
        </authorList>
    </citation>
    <scope>NUCLEOTIDE SEQUENCE [LARGE SCALE GENOMIC DNA]</scope>
    <source>
        <strain evidence="13 14">CECT 7691</strain>
    </source>
</reference>
<evidence type="ECO:0000256" key="10">
    <source>
        <dbReference type="SAM" id="Phobius"/>
    </source>
</evidence>
<evidence type="ECO:0000259" key="11">
    <source>
        <dbReference type="Pfam" id="PF01478"/>
    </source>
</evidence>
<dbReference type="Pfam" id="PF06750">
    <property type="entry name" value="A24_N_bact"/>
    <property type="match status" value="1"/>
</dbReference>
<keyword evidence="9" id="KW-0489">Methyltransferase</keyword>
<keyword evidence="14" id="KW-1185">Reference proteome</keyword>
<accession>A0A1Y5T9V1</accession>
<keyword evidence="4" id="KW-0997">Cell inner membrane</keyword>
<keyword evidence="9" id="KW-0378">Hydrolase</keyword>
<feature type="transmembrane region" description="Helical" evidence="10">
    <location>
        <begin position="133"/>
        <end position="152"/>
    </location>
</feature>
<dbReference type="GO" id="GO:0008168">
    <property type="term" value="F:methyltransferase activity"/>
    <property type="evidence" value="ECO:0007669"/>
    <property type="project" value="UniProtKB-KW"/>
</dbReference>
<keyword evidence="9" id="KW-0511">Multifunctional enzyme</keyword>
<dbReference type="Pfam" id="PF01478">
    <property type="entry name" value="Peptidase_A24"/>
    <property type="match status" value="1"/>
</dbReference>
<keyword evidence="6 10" id="KW-1133">Transmembrane helix</keyword>
<evidence type="ECO:0000256" key="8">
    <source>
        <dbReference type="RuleBase" id="RU003793"/>
    </source>
</evidence>
<name>A0A1Y5T9V1_9PROT</name>
<dbReference type="InParanoid" id="A0A1Y5T9V1"/>
<feature type="domain" description="Prepilin type IV endopeptidase peptidase" evidence="11">
    <location>
        <begin position="116"/>
        <end position="221"/>
    </location>
</feature>
<comment type="similarity">
    <text evidence="2 8">Belongs to the peptidase A24 family.</text>
</comment>
<comment type="subcellular location">
    <subcellularLocation>
        <location evidence="1">Cell inner membrane</location>
        <topology evidence="1">Multi-pass membrane protein</topology>
    </subcellularLocation>
    <subcellularLocation>
        <location evidence="9">Cell membrane</location>
        <topology evidence="9">Multi-pass membrane protein</topology>
    </subcellularLocation>
</comment>
<dbReference type="InterPro" id="IPR010627">
    <property type="entry name" value="Prepilin_pept_A24_N"/>
</dbReference>
<evidence type="ECO:0000256" key="7">
    <source>
        <dbReference type="ARBA" id="ARBA00023136"/>
    </source>
</evidence>
<dbReference type="AlphaFoldDB" id="A0A1Y5T9V1"/>
<dbReference type="EC" id="3.4.23.43" evidence="9"/>
<feature type="domain" description="Prepilin peptidase A24 N-terminal" evidence="12">
    <location>
        <begin position="24"/>
        <end position="103"/>
    </location>
</feature>
<dbReference type="EMBL" id="FWFR01000002">
    <property type="protein sequence ID" value="SLN57161.1"/>
    <property type="molecule type" value="Genomic_DNA"/>
</dbReference>
<comment type="catalytic activity">
    <reaction evidence="9">
        <text>Typically cleaves a -Gly-|-Phe- bond to release an N-terminal, basic peptide of 5-8 residues from type IV prepilin, and then N-methylates the new N-terminal amino group, the methyl donor being S-adenosyl-L-methionine.</text>
        <dbReference type="EC" id="3.4.23.43"/>
    </reaction>
</comment>
<dbReference type="InterPro" id="IPR000045">
    <property type="entry name" value="Prepilin_IV_endopep_pep"/>
</dbReference>